<dbReference type="OrthoDB" id="2902148at2"/>
<gene>
    <name evidence="2" type="ORF">CGZ75_10955</name>
</gene>
<evidence type="ECO:0000313" key="2">
    <source>
        <dbReference type="EMBL" id="OXM17114.1"/>
    </source>
</evidence>
<reference evidence="2 3" key="1">
    <citation type="submission" date="2017-07" db="EMBL/GenBank/DDBJ databases">
        <title>Paenibacillus herberti R33 genome sequencing and assembly.</title>
        <authorList>
            <person name="Su W."/>
        </authorList>
    </citation>
    <scope>NUCLEOTIDE SEQUENCE [LARGE SCALE GENOMIC DNA]</scope>
    <source>
        <strain evidence="2 3">R33</strain>
    </source>
</reference>
<dbReference type="Proteomes" id="UP000215145">
    <property type="component" value="Unassembled WGS sequence"/>
</dbReference>
<dbReference type="EMBL" id="NMUQ01000001">
    <property type="protein sequence ID" value="OXM17114.1"/>
    <property type="molecule type" value="Genomic_DNA"/>
</dbReference>
<name>A0A229P596_9BACL</name>
<comment type="caution">
    <text evidence="2">The sequence shown here is derived from an EMBL/GenBank/DDBJ whole genome shotgun (WGS) entry which is preliminary data.</text>
</comment>
<evidence type="ECO:0000313" key="3">
    <source>
        <dbReference type="Proteomes" id="UP000215145"/>
    </source>
</evidence>
<feature type="region of interest" description="Disordered" evidence="1">
    <location>
        <begin position="1"/>
        <end position="109"/>
    </location>
</feature>
<feature type="compositionally biased region" description="Basic and acidic residues" evidence="1">
    <location>
        <begin position="70"/>
        <end position="80"/>
    </location>
</feature>
<sequence>MLKPQGNGRVPLPGAKRFIPGKAEPIKKQPAPFAKHPAPAVKGRRIDKENPASAKSSVNKRRRAALPKRAASDFGKRPEPDTTGAATSKQGSGGRAQRHELGGSPAGLARRGRLIERRSAINPGWPPLGSWAFPAGCGVVLTGTNRAALEQGANWLAGIGCRSMVLVEYGAQAALMNPVENADGWRMIEANDGPESEVLLRMIQLAREEPGDTLEANMLYGNTALQRVQLRLAGGDAALARAIGAAATVRLRPAAVLFANAESAAQPTGGAMLRSVLSACLPGRAAAALQDNGACRKPFSQWSDSTRLNAFLHWSLGGEKRTAVSFQQVPFALNESALQLLADGSLASPPHALASLLVGGGVAVPVMMKPSGKGEPNDQAVYAQAIYSAVRSPRQGYPDLSRDREAAARM</sequence>
<evidence type="ECO:0000256" key="1">
    <source>
        <dbReference type="SAM" id="MobiDB-lite"/>
    </source>
</evidence>
<dbReference type="AlphaFoldDB" id="A0A229P596"/>
<proteinExistence type="predicted"/>
<keyword evidence="3" id="KW-1185">Reference proteome</keyword>
<accession>A0A229P596</accession>
<organism evidence="2 3">
    <name type="scientific">Paenibacillus herberti</name>
    <dbReference type="NCBI Taxonomy" id="1619309"/>
    <lineage>
        <taxon>Bacteria</taxon>
        <taxon>Bacillati</taxon>
        <taxon>Bacillota</taxon>
        <taxon>Bacilli</taxon>
        <taxon>Bacillales</taxon>
        <taxon>Paenibacillaceae</taxon>
        <taxon>Paenibacillus</taxon>
    </lineage>
</organism>
<protein>
    <submittedName>
        <fullName evidence="2">Uncharacterized protein</fullName>
    </submittedName>
</protein>
<dbReference type="RefSeq" id="WP_089524191.1">
    <property type="nucleotide sequence ID" value="NZ_NMUQ01000001.1"/>
</dbReference>